<comment type="caution">
    <text evidence="1">The sequence shown here is derived from an EMBL/GenBank/DDBJ whole genome shotgun (WGS) entry which is preliminary data.</text>
</comment>
<accession>A0A0G1XVF6</accession>
<dbReference type="Proteomes" id="UP000034694">
    <property type="component" value="Unassembled WGS sequence"/>
</dbReference>
<sequence length="392" mass="39575">MKRRLLTILVFVLALVLAVPAWSQLSTSTVSGVVYDAIGSPLPKTTILFNVPKQVISKQVVAQSLVSAITDANGAISLNLPRRAIVQVTISTGMPIAGVVPNAPTSTFAEVISRTNLDPLPPLVLASQGGTGLDTSSSSGIAVITAGVWSVGNLTGPITSSGLTTSVGAQTGTGSTFVMQTSPTLITPVIGAATGTSLSLSGAISASNLSGTNTGDQTITLTGGVTGSGTGSFAATVITNANLTGEVTSVGNAATLTNSAVIAKVLTGYVSGAGTVAATDSILQAIQKLDGNIATAGTLETGTWSSPSRGVNTVFQNTSGRKRRVTGSVTGTDAADYALIEVGSTNPPTLTLSKLGAIGFVPFSFEVPNNWYYRIGVIGVAPTIDFWNELDE</sequence>
<proteinExistence type="predicted"/>
<organism evidence="1 2">
    <name type="scientific">Candidatus Amesbacteria bacterium GW2011_GWB1_48_13</name>
    <dbReference type="NCBI Taxonomy" id="1618362"/>
    <lineage>
        <taxon>Bacteria</taxon>
        <taxon>Candidatus Amesiibacteriota</taxon>
    </lineage>
</organism>
<protein>
    <submittedName>
        <fullName evidence="1">Uncharacterized protein</fullName>
    </submittedName>
</protein>
<gene>
    <name evidence="1" type="ORF">UY28_C0004G0028</name>
</gene>
<dbReference type="PATRIC" id="fig|1618362.3.peg.164"/>
<dbReference type="EMBL" id="LCPK01000004">
    <property type="protein sequence ID" value="KKU98290.1"/>
    <property type="molecule type" value="Genomic_DNA"/>
</dbReference>
<evidence type="ECO:0000313" key="1">
    <source>
        <dbReference type="EMBL" id="KKU98290.1"/>
    </source>
</evidence>
<reference evidence="1 2" key="1">
    <citation type="journal article" date="2015" name="Nature">
        <title>rRNA introns, odd ribosomes, and small enigmatic genomes across a large radiation of phyla.</title>
        <authorList>
            <person name="Brown C.T."/>
            <person name="Hug L.A."/>
            <person name="Thomas B.C."/>
            <person name="Sharon I."/>
            <person name="Castelle C.J."/>
            <person name="Singh A."/>
            <person name="Wilkins M.J."/>
            <person name="Williams K.H."/>
            <person name="Banfield J.F."/>
        </authorList>
    </citation>
    <scope>NUCLEOTIDE SEQUENCE [LARGE SCALE GENOMIC DNA]</scope>
</reference>
<name>A0A0G1XVF6_9BACT</name>
<dbReference type="AlphaFoldDB" id="A0A0G1XVF6"/>
<evidence type="ECO:0000313" key="2">
    <source>
        <dbReference type="Proteomes" id="UP000034694"/>
    </source>
</evidence>